<keyword evidence="2" id="KW-1185">Reference proteome</keyword>
<gene>
    <name evidence="1" type="ORF">NDU88_002071</name>
</gene>
<evidence type="ECO:0000313" key="1">
    <source>
        <dbReference type="EMBL" id="KAJ1161587.1"/>
    </source>
</evidence>
<sequence length="123" mass="13826">MQAEMYELGKQACAVVEGRGQPFIIHTHHEPLISLFKGSSSKPPPRIEKCIFQLQEYQFSVVYGPGSQNPADNLSKNARPANILEEADAKDVEEYVRFVVKQSQTLTISLEDIKVTTQADKYL</sequence>
<protein>
    <recommendedName>
        <fullName evidence="3">Reverse transcriptase RNase H-like domain-containing protein</fullName>
    </recommendedName>
</protein>
<accession>A0AAV7SC62</accession>
<reference evidence="1" key="1">
    <citation type="journal article" date="2022" name="bioRxiv">
        <title>Sequencing and chromosome-scale assembly of the giantPleurodeles waltlgenome.</title>
        <authorList>
            <person name="Brown T."/>
            <person name="Elewa A."/>
            <person name="Iarovenko S."/>
            <person name="Subramanian E."/>
            <person name="Araus A.J."/>
            <person name="Petzold A."/>
            <person name="Susuki M."/>
            <person name="Suzuki K.-i.T."/>
            <person name="Hayashi T."/>
            <person name="Toyoda A."/>
            <person name="Oliveira C."/>
            <person name="Osipova E."/>
            <person name="Leigh N.D."/>
            <person name="Simon A."/>
            <person name="Yun M.H."/>
        </authorList>
    </citation>
    <scope>NUCLEOTIDE SEQUENCE</scope>
    <source>
        <strain evidence="1">20211129_DDA</strain>
        <tissue evidence="1">Liver</tissue>
    </source>
</reference>
<dbReference type="EMBL" id="JANPWB010000008">
    <property type="protein sequence ID" value="KAJ1161587.1"/>
    <property type="molecule type" value="Genomic_DNA"/>
</dbReference>
<evidence type="ECO:0000313" key="2">
    <source>
        <dbReference type="Proteomes" id="UP001066276"/>
    </source>
</evidence>
<dbReference type="AlphaFoldDB" id="A0AAV7SC62"/>
<dbReference type="Proteomes" id="UP001066276">
    <property type="component" value="Chromosome 4_2"/>
</dbReference>
<name>A0AAV7SC62_PLEWA</name>
<evidence type="ECO:0008006" key="3">
    <source>
        <dbReference type="Google" id="ProtNLM"/>
    </source>
</evidence>
<comment type="caution">
    <text evidence="1">The sequence shown here is derived from an EMBL/GenBank/DDBJ whole genome shotgun (WGS) entry which is preliminary data.</text>
</comment>
<organism evidence="1 2">
    <name type="scientific">Pleurodeles waltl</name>
    <name type="common">Iberian ribbed newt</name>
    <dbReference type="NCBI Taxonomy" id="8319"/>
    <lineage>
        <taxon>Eukaryota</taxon>
        <taxon>Metazoa</taxon>
        <taxon>Chordata</taxon>
        <taxon>Craniata</taxon>
        <taxon>Vertebrata</taxon>
        <taxon>Euteleostomi</taxon>
        <taxon>Amphibia</taxon>
        <taxon>Batrachia</taxon>
        <taxon>Caudata</taxon>
        <taxon>Salamandroidea</taxon>
        <taxon>Salamandridae</taxon>
        <taxon>Pleurodelinae</taxon>
        <taxon>Pleurodeles</taxon>
    </lineage>
</organism>
<proteinExistence type="predicted"/>